<protein>
    <submittedName>
        <fullName evidence="1">Uncharacterized protein</fullName>
    </submittedName>
</protein>
<organism evidence="1 2">
    <name type="scientific">Kitasatospora phosalacinea</name>
    <dbReference type="NCBI Taxonomy" id="2065"/>
    <lineage>
        <taxon>Bacteria</taxon>
        <taxon>Bacillati</taxon>
        <taxon>Actinomycetota</taxon>
        <taxon>Actinomycetes</taxon>
        <taxon>Kitasatosporales</taxon>
        <taxon>Streptomycetaceae</taxon>
        <taxon>Kitasatospora</taxon>
    </lineage>
</organism>
<proteinExistence type="predicted"/>
<name>A0A9W6QDW7_9ACTN</name>
<sequence length="84" mass="9639">MSLRTWIERRRAEEELEAADAARADGNLACLKREDPDAARIFTATFTAARRDRRTQDQLVAQLQEYAVLKHQAGRMDLYGQIFA</sequence>
<reference evidence="1" key="1">
    <citation type="submission" date="2023-02" db="EMBL/GenBank/DDBJ databases">
        <title>Kitasatospora phosalacinea NBRC 14627.</title>
        <authorList>
            <person name="Ichikawa N."/>
            <person name="Sato H."/>
            <person name="Tonouchi N."/>
        </authorList>
    </citation>
    <scope>NUCLEOTIDE SEQUENCE</scope>
    <source>
        <strain evidence="1">NBRC 14627</strain>
    </source>
</reference>
<evidence type="ECO:0000313" key="1">
    <source>
        <dbReference type="EMBL" id="GLW74992.1"/>
    </source>
</evidence>
<dbReference type="AlphaFoldDB" id="A0A9W6QDW7"/>
<comment type="caution">
    <text evidence="1">The sequence shown here is derived from an EMBL/GenBank/DDBJ whole genome shotgun (WGS) entry which is preliminary data.</text>
</comment>
<accession>A0A9W6QDW7</accession>
<dbReference type="EMBL" id="BSSA01000043">
    <property type="protein sequence ID" value="GLW74992.1"/>
    <property type="molecule type" value="Genomic_DNA"/>
</dbReference>
<gene>
    <name evidence="1" type="ORF">Kpho02_72890</name>
</gene>
<dbReference type="RefSeq" id="WP_285740548.1">
    <property type="nucleotide sequence ID" value="NZ_BSSA01000043.1"/>
</dbReference>
<evidence type="ECO:0000313" key="2">
    <source>
        <dbReference type="Proteomes" id="UP001165041"/>
    </source>
</evidence>
<dbReference type="Proteomes" id="UP001165041">
    <property type="component" value="Unassembled WGS sequence"/>
</dbReference>